<evidence type="ECO:0000256" key="8">
    <source>
        <dbReference type="PIRSR" id="PIRSR600888-3"/>
    </source>
</evidence>
<protein>
    <recommendedName>
        <fullName evidence="4">dTDP-4-dehydrorhamnose 3,5-epimerase</fullName>
        <ecNumber evidence="3">5.1.3.13</ecNumber>
    </recommendedName>
    <alternativeName>
        <fullName evidence="6">Thymidine diphospho-4-keto-rhamnose 3,5-epimerase</fullName>
    </alternativeName>
    <alternativeName>
        <fullName evidence="5">dTDP-4-keto-6-deoxyglucose 3,5-epimerase</fullName>
    </alternativeName>
    <alternativeName>
        <fullName evidence="7">dTDP-6-deoxy-D-xylo-4-hexulose 3,5-epimerase</fullName>
    </alternativeName>
</protein>
<evidence type="ECO:0000313" key="9">
    <source>
        <dbReference type="EMBL" id="SPF37375.1"/>
    </source>
</evidence>
<dbReference type="InterPro" id="IPR000888">
    <property type="entry name" value="RmlC-like"/>
</dbReference>
<dbReference type="GO" id="GO:0019305">
    <property type="term" value="P:dTDP-rhamnose biosynthetic process"/>
    <property type="evidence" value="ECO:0007669"/>
    <property type="project" value="TreeGrafter"/>
</dbReference>
<evidence type="ECO:0000256" key="4">
    <source>
        <dbReference type="ARBA" id="ARBA00019595"/>
    </source>
</evidence>
<dbReference type="SUPFAM" id="SSF51182">
    <property type="entry name" value="RmlC-like cupins"/>
    <property type="match status" value="1"/>
</dbReference>
<dbReference type="GO" id="GO:0000271">
    <property type="term" value="P:polysaccharide biosynthetic process"/>
    <property type="evidence" value="ECO:0007669"/>
    <property type="project" value="TreeGrafter"/>
</dbReference>
<dbReference type="PANTHER" id="PTHR21047:SF2">
    <property type="entry name" value="THYMIDINE DIPHOSPHO-4-KETO-RHAMNOSE 3,5-EPIMERASE"/>
    <property type="match status" value="1"/>
</dbReference>
<comment type="catalytic activity">
    <reaction evidence="1">
        <text>dTDP-4-dehydro-6-deoxy-alpha-D-glucose = dTDP-4-dehydro-beta-L-rhamnose</text>
        <dbReference type="Rhea" id="RHEA:16969"/>
        <dbReference type="ChEBI" id="CHEBI:57649"/>
        <dbReference type="ChEBI" id="CHEBI:62830"/>
        <dbReference type="EC" id="5.1.3.13"/>
    </reaction>
</comment>
<reference evidence="10" key="1">
    <citation type="submission" date="2018-02" db="EMBL/GenBank/DDBJ databases">
        <authorList>
            <person name="Hausmann B."/>
        </authorList>
    </citation>
    <scope>NUCLEOTIDE SEQUENCE [LARGE SCALE GENOMIC DNA]</scope>
    <source>
        <strain evidence="10">Peat soil MAG SbA1</strain>
    </source>
</reference>
<sequence length="109" mass="12228">MRVVEGEILDVAVDLRRGSPTFGKWEAVRLSGDNRGILWIPAGFAHGFCVTSDQAHVLYKATDYYAPEYERTLAWNDPDLKIDWELEGEPIVSPKDQCGVALRDAETFA</sequence>
<dbReference type="CDD" id="cd00438">
    <property type="entry name" value="cupin_RmlC"/>
    <property type="match status" value="1"/>
</dbReference>
<keyword evidence="9" id="KW-0413">Isomerase</keyword>
<dbReference type="Proteomes" id="UP000238701">
    <property type="component" value="Unassembled WGS sequence"/>
</dbReference>
<evidence type="ECO:0000256" key="5">
    <source>
        <dbReference type="ARBA" id="ARBA00029758"/>
    </source>
</evidence>
<evidence type="ECO:0000256" key="6">
    <source>
        <dbReference type="ARBA" id="ARBA00031424"/>
    </source>
</evidence>
<dbReference type="Gene3D" id="2.60.120.10">
    <property type="entry name" value="Jelly Rolls"/>
    <property type="match status" value="1"/>
</dbReference>
<dbReference type="GO" id="GO:0005829">
    <property type="term" value="C:cytosol"/>
    <property type="evidence" value="ECO:0007669"/>
    <property type="project" value="TreeGrafter"/>
</dbReference>
<organism evidence="9 10">
    <name type="scientific">Candidatus Sulfotelmatobacter kueseliae</name>
    <dbReference type="NCBI Taxonomy" id="2042962"/>
    <lineage>
        <taxon>Bacteria</taxon>
        <taxon>Pseudomonadati</taxon>
        <taxon>Acidobacteriota</taxon>
        <taxon>Terriglobia</taxon>
        <taxon>Terriglobales</taxon>
        <taxon>Candidatus Korobacteraceae</taxon>
        <taxon>Candidatus Sulfotelmatobacter</taxon>
    </lineage>
</organism>
<evidence type="ECO:0000256" key="2">
    <source>
        <dbReference type="ARBA" id="ARBA00001997"/>
    </source>
</evidence>
<evidence type="ECO:0000256" key="3">
    <source>
        <dbReference type="ARBA" id="ARBA00012098"/>
    </source>
</evidence>
<proteinExistence type="predicted"/>
<gene>
    <name evidence="9" type="ORF">SBA1_180003</name>
</gene>
<dbReference type="GO" id="GO:0008830">
    <property type="term" value="F:dTDP-4-dehydrorhamnose 3,5-epimerase activity"/>
    <property type="evidence" value="ECO:0007669"/>
    <property type="project" value="UniProtKB-EC"/>
</dbReference>
<evidence type="ECO:0000313" key="10">
    <source>
        <dbReference type="Proteomes" id="UP000238701"/>
    </source>
</evidence>
<dbReference type="EC" id="5.1.3.13" evidence="3"/>
<dbReference type="InterPro" id="IPR011051">
    <property type="entry name" value="RmlC_Cupin_sf"/>
</dbReference>
<feature type="site" description="Participates in a stacking interaction with the thymidine ring of dTDP-4-oxo-6-deoxyglucose" evidence="8">
    <location>
        <position position="65"/>
    </location>
</feature>
<evidence type="ECO:0000256" key="7">
    <source>
        <dbReference type="ARBA" id="ARBA00033311"/>
    </source>
</evidence>
<dbReference type="AlphaFoldDB" id="A0A2U3KCI6"/>
<dbReference type="InterPro" id="IPR014710">
    <property type="entry name" value="RmlC-like_jellyroll"/>
</dbReference>
<evidence type="ECO:0000256" key="1">
    <source>
        <dbReference type="ARBA" id="ARBA00001298"/>
    </source>
</evidence>
<name>A0A2U3KCI6_9BACT</name>
<comment type="function">
    <text evidence="2">Catalyzes the epimerization of the C3' and C5'positions of dTDP-6-deoxy-D-xylo-4-hexulose, forming dTDP-6-deoxy-L-lyxo-4-hexulose.</text>
</comment>
<dbReference type="PANTHER" id="PTHR21047">
    <property type="entry name" value="DTDP-6-DEOXY-D-GLUCOSE-3,5 EPIMERASE"/>
    <property type="match status" value="1"/>
</dbReference>
<dbReference type="EMBL" id="OMOD01000090">
    <property type="protein sequence ID" value="SPF37375.1"/>
    <property type="molecule type" value="Genomic_DNA"/>
</dbReference>
<dbReference type="Pfam" id="PF00908">
    <property type="entry name" value="dTDP_sugar_isom"/>
    <property type="match status" value="1"/>
</dbReference>
<accession>A0A2U3KCI6</accession>